<evidence type="ECO:0000259" key="1">
    <source>
        <dbReference type="Pfam" id="PF12866"/>
    </source>
</evidence>
<feature type="domain" description="DUF3823" evidence="1">
    <location>
        <begin position="31"/>
        <end position="122"/>
    </location>
</feature>
<sequence length="233" mass="25528">MKIKFHYTVIIALLLASVGCKKDNYDAPSQKFSGRIVYNGEPINVEYNQVPFELYQPGFGKTGAITGTFDQDGNFSSLLFNGNYKFTIPPNQGPFRWKELSAGKRDTIAVEISGSKTMDIDVEPYYMLRNAQFNAAGGSLTATFNIEKVITDANAKNIDRVSLYINKTQFVSASDNVATKSIDGASITSLNNISMSVSIPGITPAQNYVFARVGIKINGVEDMIFSPLAKITF</sequence>
<dbReference type="RefSeq" id="WP_377117193.1">
    <property type="nucleotide sequence ID" value="NZ_JBHTHZ010000014.1"/>
</dbReference>
<gene>
    <name evidence="3" type="ORF">ACFQZX_15935</name>
</gene>
<dbReference type="InterPro" id="IPR024278">
    <property type="entry name" value="DUF3823_N"/>
</dbReference>
<protein>
    <submittedName>
        <fullName evidence="3">DUF3823 domain-containing protein</fullName>
    </submittedName>
</protein>
<dbReference type="Gene3D" id="2.60.40.1120">
    <property type="entry name" value="Carboxypeptidase-like, regulatory domain"/>
    <property type="match status" value="1"/>
</dbReference>
<keyword evidence="4" id="KW-1185">Reference proteome</keyword>
<dbReference type="Gene3D" id="2.60.40.2060">
    <property type="match status" value="1"/>
</dbReference>
<dbReference type="Proteomes" id="UP001597010">
    <property type="component" value="Unassembled WGS sequence"/>
</dbReference>
<dbReference type="PROSITE" id="PS51257">
    <property type="entry name" value="PROKAR_LIPOPROTEIN"/>
    <property type="match status" value="1"/>
</dbReference>
<evidence type="ECO:0000313" key="4">
    <source>
        <dbReference type="Proteomes" id="UP001597010"/>
    </source>
</evidence>
<dbReference type="EMBL" id="JBHTHZ010000014">
    <property type="protein sequence ID" value="MFD0795113.1"/>
    <property type="molecule type" value="Genomic_DNA"/>
</dbReference>
<organism evidence="3 4">
    <name type="scientific">Mucilaginibacter litoreus</name>
    <dbReference type="NCBI Taxonomy" id="1048221"/>
    <lineage>
        <taxon>Bacteria</taxon>
        <taxon>Pseudomonadati</taxon>
        <taxon>Bacteroidota</taxon>
        <taxon>Sphingobacteriia</taxon>
        <taxon>Sphingobacteriales</taxon>
        <taxon>Sphingobacteriaceae</taxon>
        <taxon>Mucilaginibacter</taxon>
    </lineage>
</organism>
<dbReference type="Pfam" id="PF18003">
    <property type="entry name" value="DUF3823_C"/>
    <property type="match status" value="1"/>
</dbReference>
<dbReference type="Pfam" id="PF12866">
    <property type="entry name" value="DUF3823"/>
    <property type="match status" value="1"/>
</dbReference>
<comment type="caution">
    <text evidence="3">The sequence shown here is derived from an EMBL/GenBank/DDBJ whole genome shotgun (WGS) entry which is preliminary data.</text>
</comment>
<dbReference type="InterPro" id="IPR041186">
    <property type="entry name" value="DUF3823_C"/>
</dbReference>
<reference evidence="4" key="1">
    <citation type="journal article" date="2019" name="Int. J. Syst. Evol. Microbiol.">
        <title>The Global Catalogue of Microorganisms (GCM) 10K type strain sequencing project: providing services to taxonomists for standard genome sequencing and annotation.</title>
        <authorList>
            <consortium name="The Broad Institute Genomics Platform"/>
            <consortium name="The Broad Institute Genome Sequencing Center for Infectious Disease"/>
            <person name="Wu L."/>
            <person name="Ma J."/>
        </authorList>
    </citation>
    <scope>NUCLEOTIDE SEQUENCE [LARGE SCALE GENOMIC DNA]</scope>
    <source>
        <strain evidence="4">CCUG 61484</strain>
    </source>
</reference>
<name>A0ABW3AW02_9SPHI</name>
<evidence type="ECO:0000313" key="3">
    <source>
        <dbReference type="EMBL" id="MFD0795113.1"/>
    </source>
</evidence>
<proteinExistence type="predicted"/>
<evidence type="ECO:0000259" key="2">
    <source>
        <dbReference type="Pfam" id="PF18003"/>
    </source>
</evidence>
<accession>A0ABW3AW02</accession>
<feature type="domain" description="DUF3823" evidence="2">
    <location>
        <begin position="126"/>
        <end position="229"/>
    </location>
</feature>